<feature type="transmembrane region" description="Helical" evidence="6">
    <location>
        <begin position="94"/>
        <end position="114"/>
    </location>
</feature>
<dbReference type="AlphaFoldDB" id="A0A8J6P6G3"/>
<evidence type="ECO:0000313" key="9">
    <source>
        <dbReference type="Proteomes" id="UP000652681"/>
    </source>
</evidence>
<accession>A0A8J6P6G3</accession>
<feature type="transmembrane region" description="Helical" evidence="6">
    <location>
        <begin position="70"/>
        <end position="88"/>
    </location>
</feature>
<dbReference type="InterPro" id="IPR050638">
    <property type="entry name" value="AA-Vitamin_Transporters"/>
</dbReference>
<dbReference type="GO" id="GO:0016020">
    <property type="term" value="C:membrane"/>
    <property type="evidence" value="ECO:0007669"/>
    <property type="project" value="UniProtKB-SubCell"/>
</dbReference>
<dbReference type="Pfam" id="PF00892">
    <property type="entry name" value="EamA"/>
    <property type="match status" value="2"/>
</dbReference>
<feature type="transmembrane region" description="Helical" evidence="6">
    <location>
        <begin position="261"/>
        <end position="279"/>
    </location>
</feature>
<evidence type="ECO:0000256" key="1">
    <source>
        <dbReference type="ARBA" id="ARBA00004141"/>
    </source>
</evidence>
<organism evidence="8 9">
    <name type="scientific">Taishania pollutisoli</name>
    <dbReference type="NCBI Taxonomy" id="2766479"/>
    <lineage>
        <taxon>Bacteria</taxon>
        <taxon>Pseudomonadati</taxon>
        <taxon>Bacteroidota</taxon>
        <taxon>Flavobacteriia</taxon>
        <taxon>Flavobacteriales</taxon>
        <taxon>Crocinitomicaceae</taxon>
        <taxon>Taishania</taxon>
    </lineage>
</organism>
<feature type="transmembrane region" description="Helical" evidence="6">
    <location>
        <begin position="229"/>
        <end position="249"/>
    </location>
</feature>
<comment type="similarity">
    <text evidence="2">Belongs to the EamA transporter family.</text>
</comment>
<comment type="caution">
    <text evidence="8">The sequence shown here is derived from an EMBL/GenBank/DDBJ whole genome shotgun (WGS) entry which is preliminary data.</text>
</comment>
<feature type="transmembrane region" description="Helical" evidence="6">
    <location>
        <begin position="9"/>
        <end position="33"/>
    </location>
</feature>
<dbReference type="Proteomes" id="UP000652681">
    <property type="component" value="Unassembled WGS sequence"/>
</dbReference>
<evidence type="ECO:0000313" key="8">
    <source>
        <dbReference type="EMBL" id="MBC9812782.1"/>
    </source>
</evidence>
<feature type="domain" description="EamA" evidence="7">
    <location>
        <begin position="13"/>
        <end position="142"/>
    </location>
</feature>
<keyword evidence="4 6" id="KW-1133">Transmembrane helix</keyword>
<evidence type="ECO:0000256" key="4">
    <source>
        <dbReference type="ARBA" id="ARBA00022989"/>
    </source>
</evidence>
<feature type="transmembrane region" description="Helical" evidence="6">
    <location>
        <begin position="188"/>
        <end position="209"/>
    </location>
</feature>
<name>A0A8J6P6G3_9FLAO</name>
<feature type="transmembrane region" description="Helical" evidence="6">
    <location>
        <begin position="155"/>
        <end position="176"/>
    </location>
</feature>
<dbReference type="SUPFAM" id="SSF103481">
    <property type="entry name" value="Multidrug resistance efflux transporter EmrE"/>
    <property type="match status" value="2"/>
</dbReference>
<feature type="domain" description="EamA" evidence="7">
    <location>
        <begin position="162"/>
        <end position="298"/>
    </location>
</feature>
<reference evidence="8" key="1">
    <citation type="submission" date="2020-09" db="EMBL/GenBank/DDBJ databases">
        <title>Taishania pollutisoli gen. nov., sp. nov., Isolated from Tetrabromobisphenol A-Contaminated Soil.</title>
        <authorList>
            <person name="Chen Q."/>
        </authorList>
    </citation>
    <scope>NUCLEOTIDE SEQUENCE</scope>
    <source>
        <strain evidence="8">CZZ-1</strain>
    </source>
</reference>
<proteinExistence type="inferred from homology"/>
<dbReference type="RefSeq" id="WP_216714186.1">
    <property type="nucleotide sequence ID" value="NZ_JACVEL010000006.1"/>
</dbReference>
<keyword evidence="3 6" id="KW-0812">Transmembrane</keyword>
<keyword evidence="9" id="KW-1185">Reference proteome</keyword>
<dbReference type="EMBL" id="JACVEL010000006">
    <property type="protein sequence ID" value="MBC9812782.1"/>
    <property type="molecule type" value="Genomic_DNA"/>
</dbReference>
<feature type="transmembrane region" description="Helical" evidence="6">
    <location>
        <begin position="285"/>
        <end position="304"/>
    </location>
</feature>
<dbReference type="PANTHER" id="PTHR32322:SF2">
    <property type="entry name" value="EAMA DOMAIN-CONTAINING PROTEIN"/>
    <property type="match status" value="1"/>
</dbReference>
<evidence type="ECO:0000256" key="6">
    <source>
        <dbReference type="SAM" id="Phobius"/>
    </source>
</evidence>
<keyword evidence="5 6" id="KW-0472">Membrane</keyword>
<dbReference type="PANTHER" id="PTHR32322">
    <property type="entry name" value="INNER MEMBRANE TRANSPORTER"/>
    <property type="match status" value="1"/>
</dbReference>
<evidence type="ECO:0000256" key="5">
    <source>
        <dbReference type="ARBA" id="ARBA00023136"/>
    </source>
</evidence>
<gene>
    <name evidence="8" type="ORF">H9Y05_09895</name>
</gene>
<evidence type="ECO:0000256" key="2">
    <source>
        <dbReference type="ARBA" id="ARBA00007362"/>
    </source>
</evidence>
<dbReference type="InterPro" id="IPR037185">
    <property type="entry name" value="EmrE-like"/>
</dbReference>
<sequence>MKQTNNHTILIFLAFISIYIVWGTTFLAIHYGLKGFPPFLLSGFRFFIAGILLLGWLYLKGERPFSLKAWKRNSISGFLILTIGVGSVTWAEQYISSTEAAIIIASEPFWFIVVDKKNRSFYFSNKVAISGLLLGFIGLLLFFKDSLLHSGAGEFAGIRIIAFILLVFTALVWVLGSLYSKKSTGESLFMNVSQQLIIGGISSLIIASISGEWSAFNPAEIPAEAWIGLIYLIVFGSIIAYLSFIWLLSVKPPALVSTHTFINPIVAVVAGAVIAHETISSGQLTGVATIIAGVILTNIVQYKLPKRTQVHIRKTTRIFTNSFVYKRVLNFK</sequence>
<feature type="transmembrane region" description="Helical" evidence="6">
    <location>
        <begin position="39"/>
        <end position="58"/>
    </location>
</feature>
<protein>
    <submittedName>
        <fullName evidence="8">EamA family transporter</fullName>
    </submittedName>
</protein>
<evidence type="ECO:0000259" key="7">
    <source>
        <dbReference type="Pfam" id="PF00892"/>
    </source>
</evidence>
<comment type="subcellular location">
    <subcellularLocation>
        <location evidence="1">Membrane</location>
        <topology evidence="1">Multi-pass membrane protein</topology>
    </subcellularLocation>
</comment>
<evidence type="ECO:0000256" key="3">
    <source>
        <dbReference type="ARBA" id="ARBA00022692"/>
    </source>
</evidence>
<dbReference type="InterPro" id="IPR000620">
    <property type="entry name" value="EamA_dom"/>
</dbReference>
<feature type="transmembrane region" description="Helical" evidence="6">
    <location>
        <begin position="126"/>
        <end position="143"/>
    </location>
</feature>